<reference evidence="2 3" key="2">
    <citation type="journal article" date="2023" name="Mol. Biol. Evol.">
        <title>Genomics of Secondarily Temperate Adaptation in the Only Non-Antarctic Icefish.</title>
        <authorList>
            <person name="Rivera-Colon A.G."/>
            <person name="Rayamajhi N."/>
            <person name="Minhas B.F."/>
            <person name="Madrigal G."/>
            <person name="Bilyk K.T."/>
            <person name="Yoon V."/>
            <person name="Hune M."/>
            <person name="Gregory S."/>
            <person name="Cheng C.H.C."/>
            <person name="Catchen J.M."/>
        </authorList>
    </citation>
    <scope>NUCLEOTIDE SEQUENCE [LARGE SCALE GENOMIC DNA]</scope>
    <source>
        <strain evidence="2">JMC-PN-2008</strain>
    </source>
</reference>
<dbReference type="Proteomes" id="UP001346869">
    <property type="component" value="Unassembled WGS sequence"/>
</dbReference>
<dbReference type="AlphaFoldDB" id="A0AAN8AVA8"/>
<keyword evidence="3" id="KW-1185">Reference proteome</keyword>
<reference evidence="2 3" key="1">
    <citation type="journal article" date="2023" name="Genes (Basel)">
        <title>Chromosome-Level Genome Assembly and Circadian Gene Repertoire of the Patagonia Blennie Eleginops maclovinus-The Closest Ancestral Proxy of Antarctic Cryonotothenioids.</title>
        <authorList>
            <person name="Cheng C.C."/>
            <person name="Rivera-Colon A.G."/>
            <person name="Minhas B.F."/>
            <person name="Wilson L."/>
            <person name="Rayamajhi N."/>
            <person name="Vargas-Chacoff L."/>
            <person name="Catchen J.M."/>
        </authorList>
    </citation>
    <scope>NUCLEOTIDE SEQUENCE [LARGE SCALE GENOMIC DNA]</scope>
    <source>
        <strain evidence="2">JMC-PN-2008</strain>
    </source>
</reference>
<sequence>MKERNHSRNREKQTQKQEITLSVKSNPESPGKRVRCVVGASRLTEQTDPLCVCESAALSMRVLVSVLLSPPCCRPLPAVKHACAAIMELESRAGQPLLRAFYPPGGSSRLRSASSC</sequence>
<feature type="compositionally biased region" description="Basic and acidic residues" evidence="1">
    <location>
        <begin position="1"/>
        <end position="15"/>
    </location>
</feature>
<feature type="region of interest" description="Disordered" evidence="1">
    <location>
        <begin position="1"/>
        <end position="31"/>
    </location>
</feature>
<organism evidence="2 3">
    <name type="scientific">Eleginops maclovinus</name>
    <name type="common">Patagonian blennie</name>
    <name type="synonym">Eleginus maclovinus</name>
    <dbReference type="NCBI Taxonomy" id="56733"/>
    <lineage>
        <taxon>Eukaryota</taxon>
        <taxon>Metazoa</taxon>
        <taxon>Chordata</taxon>
        <taxon>Craniata</taxon>
        <taxon>Vertebrata</taxon>
        <taxon>Euteleostomi</taxon>
        <taxon>Actinopterygii</taxon>
        <taxon>Neopterygii</taxon>
        <taxon>Teleostei</taxon>
        <taxon>Neoteleostei</taxon>
        <taxon>Acanthomorphata</taxon>
        <taxon>Eupercaria</taxon>
        <taxon>Perciformes</taxon>
        <taxon>Notothenioidei</taxon>
        <taxon>Eleginopidae</taxon>
        <taxon>Eleginops</taxon>
    </lineage>
</organism>
<name>A0AAN8AVA8_ELEMC</name>
<dbReference type="EMBL" id="JAUZQC010000007">
    <property type="protein sequence ID" value="KAK5868887.1"/>
    <property type="molecule type" value="Genomic_DNA"/>
</dbReference>
<evidence type="ECO:0000313" key="2">
    <source>
        <dbReference type="EMBL" id="KAK5868887.1"/>
    </source>
</evidence>
<gene>
    <name evidence="2" type="ORF">PBY51_009862</name>
</gene>
<evidence type="ECO:0000256" key="1">
    <source>
        <dbReference type="SAM" id="MobiDB-lite"/>
    </source>
</evidence>
<protein>
    <submittedName>
        <fullName evidence="2">Uncharacterized protein</fullName>
    </submittedName>
</protein>
<accession>A0AAN8AVA8</accession>
<comment type="caution">
    <text evidence="2">The sequence shown here is derived from an EMBL/GenBank/DDBJ whole genome shotgun (WGS) entry which is preliminary data.</text>
</comment>
<evidence type="ECO:0000313" key="3">
    <source>
        <dbReference type="Proteomes" id="UP001346869"/>
    </source>
</evidence>
<feature type="compositionally biased region" description="Polar residues" evidence="1">
    <location>
        <begin position="16"/>
        <end position="28"/>
    </location>
</feature>
<proteinExistence type="predicted"/>